<keyword evidence="5" id="KW-0560">Oxidoreductase</keyword>
<gene>
    <name evidence="7" type="ORF">SAMN04487936_11575</name>
</gene>
<protein>
    <submittedName>
        <fullName evidence="7">Threonine dehydrogenase</fullName>
    </submittedName>
</protein>
<comment type="similarity">
    <text evidence="2">Belongs to the zinc-containing alcohol dehydrogenase family.</text>
</comment>
<evidence type="ECO:0000313" key="8">
    <source>
        <dbReference type="Proteomes" id="UP000183557"/>
    </source>
</evidence>
<evidence type="ECO:0000256" key="2">
    <source>
        <dbReference type="ARBA" id="ARBA00008072"/>
    </source>
</evidence>
<dbReference type="SUPFAM" id="SSF50129">
    <property type="entry name" value="GroES-like"/>
    <property type="match status" value="1"/>
</dbReference>
<sequence>MSEYIKTLVATEPRKAELLNLEAVEINADEVKIEVEFSAPKHGTEVVDFRGITPFMDEEFSEEWRSFVPRKNPEEKGIVFGEFQLGNMIVGRIVEMGEQVSGYSLGERVCTYGPISDYVGVNGINNHRLLKMPEGGKWQNAVCYDPLQFALGAVRDAHVRPGDTVAISGLGAIGQLAIQLVERMGAGLVIGVDPIEHRREIAKSGGADLCLDPVSTDAGYEVKKATDKQGVDVWIETSGIGSALQDALKGIGYAGTIAYIAFAKPFPAGLNFGREAHFNNANLVFSRAASEPNRDYPRWDRKRLERTCWELLMNGHLNCENIIDPVVDFETSAEAYMKYVDQSPELSIKMGVKHV</sequence>
<name>A0A1I4A0E4_HALDA</name>
<dbReference type="InterPro" id="IPR013149">
    <property type="entry name" value="ADH-like_C"/>
</dbReference>
<dbReference type="GO" id="GO:0016491">
    <property type="term" value="F:oxidoreductase activity"/>
    <property type="evidence" value="ECO:0007669"/>
    <property type="project" value="UniProtKB-KW"/>
</dbReference>
<dbReference type="InterPro" id="IPR011032">
    <property type="entry name" value="GroES-like_sf"/>
</dbReference>
<dbReference type="Proteomes" id="UP000183557">
    <property type="component" value="Unassembled WGS sequence"/>
</dbReference>
<dbReference type="PANTHER" id="PTHR43350">
    <property type="entry name" value="NAD-DEPENDENT ALCOHOL DEHYDROGENASE"/>
    <property type="match status" value="1"/>
</dbReference>
<dbReference type="Gene3D" id="3.90.180.10">
    <property type="entry name" value="Medium-chain alcohol dehydrogenases, catalytic domain"/>
    <property type="match status" value="2"/>
</dbReference>
<evidence type="ECO:0000313" key="7">
    <source>
        <dbReference type="EMBL" id="SFK49587.1"/>
    </source>
</evidence>
<dbReference type="PANTHER" id="PTHR43350:SF19">
    <property type="entry name" value="D-GULOSIDE 3-DEHYDROGENASE"/>
    <property type="match status" value="1"/>
</dbReference>
<feature type="domain" description="Alcohol dehydrogenase-like C-terminal" evidence="6">
    <location>
        <begin position="172"/>
        <end position="284"/>
    </location>
</feature>
<dbReference type="SUPFAM" id="SSF51735">
    <property type="entry name" value="NAD(P)-binding Rossmann-fold domains"/>
    <property type="match status" value="1"/>
</dbReference>
<dbReference type="Gene3D" id="3.40.50.720">
    <property type="entry name" value="NAD(P)-binding Rossmann-like Domain"/>
    <property type="match status" value="1"/>
</dbReference>
<evidence type="ECO:0000256" key="1">
    <source>
        <dbReference type="ARBA" id="ARBA00001947"/>
    </source>
</evidence>
<comment type="cofactor">
    <cofactor evidence="1">
        <name>Zn(2+)</name>
        <dbReference type="ChEBI" id="CHEBI:29105"/>
    </cofactor>
</comment>
<dbReference type="InterPro" id="IPR036291">
    <property type="entry name" value="NAD(P)-bd_dom_sf"/>
</dbReference>
<keyword evidence="8" id="KW-1185">Reference proteome</keyword>
<evidence type="ECO:0000256" key="4">
    <source>
        <dbReference type="ARBA" id="ARBA00022833"/>
    </source>
</evidence>
<dbReference type="Pfam" id="PF00107">
    <property type="entry name" value="ADH_zinc_N"/>
    <property type="match status" value="1"/>
</dbReference>
<dbReference type="EMBL" id="FOSB01000015">
    <property type="protein sequence ID" value="SFK49587.1"/>
    <property type="molecule type" value="Genomic_DNA"/>
</dbReference>
<evidence type="ECO:0000256" key="3">
    <source>
        <dbReference type="ARBA" id="ARBA00022723"/>
    </source>
</evidence>
<keyword evidence="4" id="KW-0862">Zinc</keyword>
<reference evidence="8" key="1">
    <citation type="submission" date="2016-10" db="EMBL/GenBank/DDBJ databases">
        <authorList>
            <person name="Varghese N."/>
            <person name="Submissions S."/>
        </authorList>
    </citation>
    <scope>NUCLEOTIDE SEQUENCE [LARGE SCALE GENOMIC DNA]</scope>
    <source>
        <strain evidence="8">CGMCC 1.3704</strain>
    </source>
</reference>
<dbReference type="GO" id="GO:0046872">
    <property type="term" value="F:metal ion binding"/>
    <property type="evidence" value="ECO:0007669"/>
    <property type="project" value="UniProtKB-KW"/>
</dbReference>
<evidence type="ECO:0000256" key="5">
    <source>
        <dbReference type="ARBA" id="ARBA00023002"/>
    </source>
</evidence>
<keyword evidence="3" id="KW-0479">Metal-binding</keyword>
<dbReference type="CDD" id="cd08255">
    <property type="entry name" value="2-desacetyl-2-hydroxyethyl_bacteriochlorophyllide_like"/>
    <property type="match status" value="1"/>
</dbReference>
<accession>A0A1I4A0E4</accession>
<organism evidence="7 8">
    <name type="scientific">Halobacillus dabanensis</name>
    <dbReference type="NCBI Taxonomy" id="240302"/>
    <lineage>
        <taxon>Bacteria</taxon>
        <taxon>Bacillati</taxon>
        <taxon>Bacillota</taxon>
        <taxon>Bacilli</taxon>
        <taxon>Bacillales</taxon>
        <taxon>Bacillaceae</taxon>
        <taxon>Halobacillus</taxon>
    </lineage>
</organism>
<proteinExistence type="inferred from homology"/>
<dbReference type="AlphaFoldDB" id="A0A1I4A0E4"/>
<evidence type="ECO:0000259" key="6">
    <source>
        <dbReference type="Pfam" id="PF00107"/>
    </source>
</evidence>